<dbReference type="Gene3D" id="1.10.2080.10">
    <property type="entry name" value="Insect odorant-binding protein A10/Ejaculatory bulb-specific protein 3"/>
    <property type="match status" value="1"/>
</dbReference>
<evidence type="ECO:0008006" key="3">
    <source>
        <dbReference type="Google" id="ProtNLM"/>
    </source>
</evidence>
<name>A0A834XS80_APHGI</name>
<sequence length="108" mass="12406">MYSTKYDNIDIDEIIKNDRLVNNYVGCLMEEKSCTPDGLELKKNLPDALKNDCASCSDAQKMIAEKMYHYLIDNKINDWMRLEGKYDPDGIYRNHYLGIDGLSTTASI</sequence>
<dbReference type="InterPro" id="IPR005055">
    <property type="entry name" value="A10/PebIII"/>
</dbReference>
<evidence type="ECO:0000313" key="1">
    <source>
        <dbReference type="EMBL" id="KAF7991587.1"/>
    </source>
</evidence>
<dbReference type="PANTHER" id="PTHR11257">
    <property type="entry name" value="CHEMOSENSORY PROTEIN-RELATED"/>
    <property type="match status" value="1"/>
</dbReference>
<protein>
    <recommendedName>
        <fullName evidence="3">Chemosensory protein</fullName>
    </recommendedName>
</protein>
<gene>
    <name evidence="1" type="ORF">HCN44_008958</name>
</gene>
<comment type="caution">
    <text evidence="1">The sequence shown here is derived from an EMBL/GenBank/DDBJ whole genome shotgun (WGS) entry which is preliminary data.</text>
</comment>
<dbReference type="Pfam" id="PF03392">
    <property type="entry name" value="OS-D"/>
    <property type="match status" value="1"/>
</dbReference>
<dbReference type="SUPFAM" id="SSF100910">
    <property type="entry name" value="Chemosensory protein Csp2"/>
    <property type="match status" value="1"/>
</dbReference>
<organism evidence="1 2">
    <name type="scientific">Aphidius gifuensis</name>
    <name type="common">Parasitoid wasp</name>
    <dbReference type="NCBI Taxonomy" id="684658"/>
    <lineage>
        <taxon>Eukaryota</taxon>
        <taxon>Metazoa</taxon>
        <taxon>Ecdysozoa</taxon>
        <taxon>Arthropoda</taxon>
        <taxon>Hexapoda</taxon>
        <taxon>Insecta</taxon>
        <taxon>Pterygota</taxon>
        <taxon>Neoptera</taxon>
        <taxon>Endopterygota</taxon>
        <taxon>Hymenoptera</taxon>
        <taxon>Apocrita</taxon>
        <taxon>Ichneumonoidea</taxon>
        <taxon>Braconidae</taxon>
        <taxon>Aphidiinae</taxon>
        <taxon>Aphidius</taxon>
    </lineage>
</organism>
<evidence type="ECO:0000313" key="2">
    <source>
        <dbReference type="Proteomes" id="UP000639338"/>
    </source>
</evidence>
<dbReference type="InterPro" id="IPR036682">
    <property type="entry name" value="OS_D_A10/PebIII_sf"/>
</dbReference>
<dbReference type="Proteomes" id="UP000639338">
    <property type="component" value="Unassembled WGS sequence"/>
</dbReference>
<proteinExistence type="predicted"/>
<reference evidence="1 2" key="1">
    <citation type="submission" date="2020-08" db="EMBL/GenBank/DDBJ databases">
        <title>Aphidius gifuensis genome sequencing and assembly.</title>
        <authorList>
            <person name="Du Z."/>
        </authorList>
    </citation>
    <scope>NUCLEOTIDE SEQUENCE [LARGE SCALE GENOMIC DNA]</scope>
    <source>
        <strain evidence="1">YNYX2018</strain>
        <tissue evidence="1">Adults</tissue>
    </source>
</reference>
<dbReference type="AlphaFoldDB" id="A0A834XS80"/>
<accession>A0A834XS80</accession>
<keyword evidence="2" id="KW-1185">Reference proteome</keyword>
<dbReference type="OrthoDB" id="8183954at2759"/>
<dbReference type="PANTHER" id="PTHR11257:SF12">
    <property type="entry name" value="EJACULATORY BULB-SPECIFIC PROTEIN 3-RELATED"/>
    <property type="match status" value="1"/>
</dbReference>
<dbReference type="EMBL" id="JACMRX010000004">
    <property type="protein sequence ID" value="KAF7991587.1"/>
    <property type="molecule type" value="Genomic_DNA"/>
</dbReference>